<accession>A0A085V9F8</accession>
<protein>
    <submittedName>
        <fullName evidence="2">Uncharacterized protein</fullName>
    </submittedName>
</protein>
<keyword evidence="3" id="KW-1185">Reference proteome</keyword>
<keyword evidence="1" id="KW-0732">Signal</keyword>
<dbReference type="PATRIC" id="fig|317.175.peg.4880"/>
<feature type="signal peptide" evidence="1">
    <location>
        <begin position="1"/>
        <end position="29"/>
    </location>
</feature>
<dbReference type="OrthoDB" id="9132822at2"/>
<evidence type="ECO:0000256" key="1">
    <source>
        <dbReference type="SAM" id="SignalP"/>
    </source>
</evidence>
<name>A0A085V9F8_PSESX</name>
<sequence>MGAAGMKYWQVVRILWGAVIVASSSAVHAYTVNECTEKWYPQAKAGQEIYELHPEKTVSCGKHNVNMKSDRLGEIGGNGYLMTDSKSETYACPRVGSGVGIPIPACVLPKAFQRDVVHETRKYYLLTPHGADLRPLGESGYSTDGRTVFVWTTPINGADPASFQPFDTTNADGYQDWARDRDHIYYDDTPMPDMVIGEIEFVGPFVINDGRVFEVGLSEVDKRPDVLPTLKLLAADAPYYRSLVSDGRRIYLGGKVFEGLDGGTTELLYPTCPVPGHPDLSCREGGELITNGSTQFRLTRVGNDVVYFRGQGKTERITDVPDFVYFQPKNKDQVFGMSAKRLFNLSGYGPSQKDSFEFVGRIRGPVAGALVDERGFLTGFGWSDMKMCFGGSDIPLWPESNGSNSLGTLRQLPDAELPEGFAVALENDRYRYLFASRDKRSPHDTVIDLRDGRRMLANCQ</sequence>
<feature type="chain" id="PRO_5001798746" evidence="1">
    <location>
        <begin position="30"/>
        <end position="460"/>
    </location>
</feature>
<comment type="caution">
    <text evidence="2">The sequence shown here is derived from an EMBL/GenBank/DDBJ whole genome shotgun (WGS) entry which is preliminary data.</text>
</comment>
<proteinExistence type="predicted"/>
<dbReference type="InterPro" id="IPR027375">
    <property type="entry name" value="DKNYY"/>
</dbReference>
<dbReference type="Proteomes" id="UP000028631">
    <property type="component" value="Unassembled WGS sequence"/>
</dbReference>
<reference evidence="2 3" key="1">
    <citation type="submission" date="2014-07" db="EMBL/GenBank/DDBJ databases">
        <title>Draft Genome Sequences of Environmental Pseudomonas syringae strains.</title>
        <authorList>
            <person name="Baltrus D.A."/>
            <person name="Berge O."/>
            <person name="Morris C."/>
        </authorList>
    </citation>
    <scope>NUCLEOTIDE SEQUENCE [LARGE SCALE GENOMIC DNA]</scope>
    <source>
        <strain evidence="2 3">GAW0119</strain>
    </source>
</reference>
<evidence type="ECO:0000313" key="2">
    <source>
        <dbReference type="EMBL" id="KFE52071.1"/>
    </source>
</evidence>
<dbReference type="EMBL" id="JPQU01000078">
    <property type="protein sequence ID" value="KFE52071.1"/>
    <property type="molecule type" value="Genomic_DNA"/>
</dbReference>
<evidence type="ECO:0000313" key="3">
    <source>
        <dbReference type="Proteomes" id="UP000028631"/>
    </source>
</evidence>
<organism evidence="2 3">
    <name type="scientific">Pseudomonas syringae</name>
    <dbReference type="NCBI Taxonomy" id="317"/>
    <lineage>
        <taxon>Bacteria</taxon>
        <taxon>Pseudomonadati</taxon>
        <taxon>Pseudomonadota</taxon>
        <taxon>Gammaproteobacteria</taxon>
        <taxon>Pseudomonadales</taxon>
        <taxon>Pseudomonadaceae</taxon>
        <taxon>Pseudomonas</taxon>
    </lineage>
</organism>
<dbReference type="AlphaFoldDB" id="A0A085V9F8"/>
<dbReference type="Pfam" id="PF13644">
    <property type="entry name" value="DKNYY"/>
    <property type="match status" value="1"/>
</dbReference>
<gene>
    <name evidence="2" type="ORF">IV01_23420</name>
</gene>